<dbReference type="Proteomes" id="UP000247118">
    <property type="component" value="Chromosome"/>
</dbReference>
<dbReference type="Gene3D" id="2.60.120.260">
    <property type="entry name" value="Galactose-binding domain-like"/>
    <property type="match status" value="1"/>
</dbReference>
<gene>
    <name evidence="4" type="ORF">DLJ61_04605</name>
</gene>
<dbReference type="InterPro" id="IPR005674">
    <property type="entry name" value="CocE/Ser_esterase"/>
</dbReference>
<dbReference type="Gene3D" id="3.40.50.1820">
    <property type="entry name" value="alpha/beta hydrolase"/>
    <property type="match status" value="1"/>
</dbReference>
<dbReference type="PANTHER" id="PTHR43056">
    <property type="entry name" value="PEPTIDASE S9 PROLYL OLIGOPEPTIDASE"/>
    <property type="match status" value="1"/>
</dbReference>
<name>A0AAD0K4I0_9ACTN</name>
<evidence type="ECO:0000256" key="2">
    <source>
        <dbReference type="SAM" id="MobiDB-lite"/>
    </source>
</evidence>
<dbReference type="NCBIfam" id="TIGR00976">
    <property type="entry name" value="CocE_NonD"/>
    <property type="match status" value="1"/>
</dbReference>
<dbReference type="SMART" id="SM00939">
    <property type="entry name" value="PepX_C"/>
    <property type="match status" value="1"/>
</dbReference>
<reference evidence="4 5" key="1">
    <citation type="submission" date="2018-05" db="EMBL/GenBank/DDBJ databases">
        <title>Complete genome sequence of Gordonia terrae NRRL B-16283.</title>
        <authorList>
            <person name="Garlena R.A."/>
            <person name="Russell D.A."/>
            <person name="Hatfull G.F."/>
        </authorList>
    </citation>
    <scope>NUCLEOTIDE SEQUENCE [LARGE SCALE GENOMIC DNA]</scope>
    <source>
        <strain evidence="4 5">NRRL B-16283</strain>
    </source>
</reference>
<dbReference type="RefSeq" id="WP_004023257.1">
    <property type="nucleotide sequence ID" value="NZ_CP136138.1"/>
</dbReference>
<feature type="region of interest" description="Disordered" evidence="2">
    <location>
        <begin position="528"/>
        <end position="572"/>
    </location>
</feature>
<dbReference type="GO" id="GO:0008239">
    <property type="term" value="F:dipeptidyl-peptidase activity"/>
    <property type="evidence" value="ECO:0007669"/>
    <property type="project" value="InterPro"/>
</dbReference>
<evidence type="ECO:0000313" key="4">
    <source>
        <dbReference type="EMBL" id="AWO82919.1"/>
    </source>
</evidence>
<dbReference type="InterPro" id="IPR000383">
    <property type="entry name" value="Xaa-Pro-like_dom"/>
</dbReference>
<dbReference type="InterPro" id="IPR013736">
    <property type="entry name" value="Xaa-Pro_dipept_C"/>
</dbReference>
<keyword evidence="1 4" id="KW-0378">Hydrolase</keyword>
<dbReference type="SUPFAM" id="SSF53474">
    <property type="entry name" value="alpha/beta-Hydrolases"/>
    <property type="match status" value="1"/>
</dbReference>
<dbReference type="InterPro" id="IPR029058">
    <property type="entry name" value="AB_hydrolase_fold"/>
</dbReference>
<sequence length="572" mass="62707">MDQVVVDLDVPASMRDGVVLRADVYRPASGGPWPVLLTRLPYDKRMPGLLALIDPLSKVQAGFIVVVQDVRGRYASDGEWEPWTHEMSDGYDSVRWAAALPASSGAVGMFGASYFGNTQWMAAAARPPELKAIAPMITWSDPRDGLFSRGGAMELGISLPWSLAQGIDTLTRRHRENPAKLVQALGELVADLDDASGRTYWELPVQRHPAFVRHDIPELGYERSLREPRWVASCEVVGRHRDVEIPTLHTGGWYDIFCQGTLDNFVAMVDAGRQASLVMGPWTHTNFGGKIGEVNFGLAASADLTGFRGRRSDIENSWLKQHLADVAGAEEVARPGLPPVLLFVMGANVWREESEWPLARAVDTELYLREDSGLSFVAPSVERSVDEYVYDPSDPVPTVGGALLMSDEYPAGPLSQAAVEARSDVLVFTSQPLVEDLEVTGRIRAHLHVATDAATTDWVVRVCDVAPDGTSHNIVDGIVRIGDASSEFTEQVVDLWSTSYQFAAGHRIRVHVTSSNFPRWDRNLNVVGSDDDDARSTTARQQVAHDRDRPSRVTLPVIPSGKRSDTPAAEVD</sequence>
<dbReference type="KEGG" id="gta:BCM27_04565"/>
<feature type="domain" description="Xaa-Pro dipeptidyl-peptidase C-terminal" evidence="3">
    <location>
        <begin position="316"/>
        <end position="554"/>
    </location>
</feature>
<organism evidence="4 5">
    <name type="scientific">Gordonia terrae</name>
    <dbReference type="NCBI Taxonomy" id="2055"/>
    <lineage>
        <taxon>Bacteria</taxon>
        <taxon>Bacillati</taxon>
        <taxon>Actinomycetota</taxon>
        <taxon>Actinomycetes</taxon>
        <taxon>Mycobacteriales</taxon>
        <taxon>Gordoniaceae</taxon>
        <taxon>Gordonia</taxon>
    </lineage>
</organism>
<dbReference type="EMBL" id="CP029604">
    <property type="protein sequence ID" value="AWO82919.1"/>
    <property type="molecule type" value="Genomic_DNA"/>
</dbReference>
<dbReference type="Pfam" id="PF02129">
    <property type="entry name" value="Peptidase_S15"/>
    <property type="match status" value="1"/>
</dbReference>
<accession>A0AAD0K4I0</accession>
<dbReference type="InterPro" id="IPR050585">
    <property type="entry name" value="Xaa-Pro_dipeptidyl-ppase/CocE"/>
</dbReference>
<dbReference type="Gene3D" id="1.10.3020.10">
    <property type="entry name" value="alpha-amino acid ester hydrolase ( Helical cap domain)"/>
    <property type="match status" value="1"/>
</dbReference>
<dbReference type="SUPFAM" id="SSF49785">
    <property type="entry name" value="Galactose-binding domain-like"/>
    <property type="match status" value="1"/>
</dbReference>
<evidence type="ECO:0000313" key="5">
    <source>
        <dbReference type="Proteomes" id="UP000247118"/>
    </source>
</evidence>
<evidence type="ECO:0000256" key="1">
    <source>
        <dbReference type="ARBA" id="ARBA00022801"/>
    </source>
</evidence>
<dbReference type="Pfam" id="PF08530">
    <property type="entry name" value="PepX_C"/>
    <property type="match status" value="1"/>
</dbReference>
<evidence type="ECO:0000259" key="3">
    <source>
        <dbReference type="SMART" id="SM00939"/>
    </source>
</evidence>
<dbReference type="InterPro" id="IPR008979">
    <property type="entry name" value="Galactose-bd-like_sf"/>
</dbReference>
<dbReference type="PANTHER" id="PTHR43056:SF10">
    <property type="entry name" value="COCE_NOND FAMILY, PUTATIVE (AFU_ORTHOLOGUE AFUA_7G00600)-RELATED"/>
    <property type="match status" value="1"/>
</dbReference>
<protein>
    <submittedName>
        <fullName evidence="4">CocE/NonD family hydrolase</fullName>
    </submittedName>
</protein>
<dbReference type="AlphaFoldDB" id="A0AAD0K4I0"/>
<proteinExistence type="predicted"/>